<evidence type="ECO:0000313" key="2">
    <source>
        <dbReference type="EMBL" id="PRY77198.1"/>
    </source>
</evidence>
<dbReference type="EMBL" id="PVTP01000006">
    <property type="protein sequence ID" value="PRY77198.1"/>
    <property type="molecule type" value="Genomic_DNA"/>
</dbReference>
<dbReference type="Proteomes" id="UP000238007">
    <property type="component" value="Unassembled WGS sequence"/>
</dbReference>
<evidence type="ECO:0000313" key="3">
    <source>
        <dbReference type="Proteomes" id="UP000238007"/>
    </source>
</evidence>
<proteinExistence type="predicted"/>
<reference evidence="2 3" key="1">
    <citation type="submission" date="2018-03" db="EMBL/GenBank/DDBJ databases">
        <title>Genomic Encyclopedia of Archaeal and Bacterial Type Strains, Phase II (KMG-II): from individual species to whole genera.</title>
        <authorList>
            <person name="Goeker M."/>
        </authorList>
    </citation>
    <scope>NUCLEOTIDE SEQUENCE [LARGE SCALE GENOMIC DNA]</scope>
    <source>
        <strain evidence="2 3">DSM 101533</strain>
    </source>
</reference>
<protein>
    <submittedName>
        <fullName evidence="2">Putative superfamily III holin-X</fullName>
    </submittedName>
</protein>
<sequence length="112" mass="11836">MFGIERKVAETAQKAALFSVSAILAVVGAGFLTAAAWIVMTEQQSALFAATVIGLVYLGLALIGAAFASRSRNHSRRKPLNSHNPNDLSPMQLVAVSFIQGLEQGARAKRAP</sequence>
<keyword evidence="1" id="KW-1133">Transmembrane helix</keyword>
<name>A0A2T0VY93_9RHOB</name>
<gene>
    <name evidence="2" type="ORF">CLV80_10642</name>
</gene>
<keyword evidence="1" id="KW-0812">Transmembrane</keyword>
<dbReference type="OrthoDB" id="7862864at2"/>
<organism evidence="2 3">
    <name type="scientific">Yoonia maritima</name>
    <dbReference type="NCBI Taxonomy" id="1435347"/>
    <lineage>
        <taxon>Bacteria</taxon>
        <taxon>Pseudomonadati</taxon>
        <taxon>Pseudomonadota</taxon>
        <taxon>Alphaproteobacteria</taxon>
        <taxon>Rhodobacterales</taxon>
        <taxon>Paracoccaceae</taxon>
        <taxon>Yoonia</taxon>
    </lineage>
</organism>
<feature type="transmembrane region" description="Helical" evidence="1">
    <location>
        <begin position="15"/>
        <end position="40"/>
    </location>
</feature>
<dbReference type="Pfam" id="PF07332">
    <property type="entry name" value="Phage_holin_3_6"/>
    <property type="match status" value="1"/>
</dbReference>
<evidence type="ECO:0000256" key="1">
    <source>
        <dbReference type="SAM" id="Phobius"/>
    </source>
</evidence>
<keyword evidence="3" id="KW-1185">Reference proteome</keyword>
<comment type="caution">
    <text evidence="2">The sequence shown here is derived from an EMBL/GenBank/DDBJ whole genome shotgun (WGS) entry which is preliminary data.</text>
</comment>
<dbReference type="RefSeq" id="WP_106357738.1">
    <property type="nucleotide sequence ID" value="NZ_PVTP01000006.1"/>
</dbReference>
<dbReference type="AlphaFoldDB" id="A0A2T0VY93"/>
<dbReference type="InterPro" id="IPR009937">
    <property type="entry name" value="Phage_holin_3_6"/>
</dbReference>
<keyword evidence="1" id="KW-0472">Membrane</keyword>
<accession>A0A2T0VY93</accession>
<feature type="transmembrane region" description="Helical" evidence="1">
    <location>
        <begin position="46"/>
        <end position="68"/>
    </location>
</feature>